<feature type="active site" description="Nucleophile" evidence="25">
    <location>
        <position position="33"/>
    </location>
</feature>
<dbReference type="Gene3D" id="3.40.50.1000">
    <property type="entry name" value="HAD superfamily/HAD-like"/>
    <property type="match status" value="2"/>
</dbReference>
<evidence type="ECO:0000256" key="25">
    <source>
        <dbReference type="PIRSR" id="PIRSR000915-1"/>
    </source>
</evidence>
<dbReference type="OrthoDB" id="413953at2759"/>
<dbReference type="AlphaFoldDB" id="A0A850X3Y3"/>
<feature type="binding site" evidence="26">
    <location>
        <position position="188"/>
    </location>
    <ligand>
        <name>substrate</name>
    </ligand>
</feature>
<evidence type="ECO:0000256" key="16">
    <source>
        <dbReference type="ARBA" id="ARBA00023273"/>
    </source>
</evidence>
<evidence type="ECO:0000256" key="3">
    <source>
        <dbReference type="ARBA" id="ARBA00004588"/>
    </source>
</evidence>
<evidence type="ECO:0000256" key="1">
    <source>
        <dbReference type="ARBA" id="ARBA00004245"/>
    </source>
</evidence>
<dbReference type="InterPro" id="IPR006357">
    <property type="entry name" value="HAD-SF_hydro_IIA"/>
</dbReference>
<feature type="non-terminal residue" evidence="28">
    <location>
        <position position="305"/>
    </location>
</feature>
<evidence type="ECO:0000256" key="23">
    <source>
        <dbReference type="ARBA" id="ARBA00068228"/>
    </source>
</evidence>
<dbReference type="GO" id="GO:0005829">
    <property type="term" value="C:cytosol"/>
    <property type="evidence" value="ECO:0007669"/>
    <property type="project" value="UniProtKB-SubCell"/>
</dbReference>
<evidence type="ECO:0000256" key="2">
    <source>
        <dbReference type="ARBA" id="ARBA00004514"/>
    </source>
</evidence>
<comment type="catalytic activity">
    <reaction evidence="18">
        <text>pyridoxine 5'-phosphate + H2O = pyridoxine + phosphate</text>
        <dbReference type="Rhea" id="RHEA:25112"/>
        <dbReference type="ChEBI" id="CHEBI:15377"/>
        <dbReference type="ChEBI" id="CHEBI:16709"/>
        <dbReference type="ChEBI" id="CHEBI:43474"/>
        <dbReference type="ChEBI" id="CHEBI:58589"/>
        <dbReference type="EC" id="3.1.3.74"/>
    </reaction>
    <physiologicalReaction direction="left-to-right" evidence="18">
        <dbReference type="Rhea" id="RHEA:25113"/>
    </physiologicalReaction>
</comment>
<evidence type="ECO:0000256" key="11">
    <source>
        <dbReference type="ARBA" id="ARBA00022801"/>
    </source>
</evidence>
<feature type="binding site" evidence="27">
    <location>
        <position position="33"/>
    </location>
    <ligand>
        <name>Mg(2+)</name>
        <dbReference type="ChEBI" id="CHEBI:18420"/>
    </ligand>
</feature>
<dbReference type="EC" id="3.1.3.74" evidence="22"/>
<dbReference type="FunFam" id="3.40.50.1000:FF:000140">
    <property type="entry name" value="Pyridoxal phosphate phosphatase"/>
    <property type="match status" value="1"/>
</dbReference>
<evidence type="ECO:0000256" key="19">
    <source>
        <dbReference type="ARBA" id="ARBA00050396"/>
    </source>
</evidence>
<comment type="function">
    <text evidence="21">Functions as a pyridoxal phosphate (PLP) phosphatase, which also catalyzes the dephosphorylation of pyridoxine 5'-phosphate (PNP) and pyridoxamine 5'-phosphate (PMP), with order of substrate preference PLP &gt; PNP &gt; PMP and therefore plays a role in vitamin B6 metabolism. Also functions as a protein serine phosphatase that specifically dephosphorylates 'Ser-3' in proteins of the actin-depolymerizing factor (ADF)/cofilin family like CFL1 and DSTN. Thereby, regulates cofilin-dependent actin cytoskeleton reorganization, being required for normal progress through mitosis and normal cytokinesis. Does not dephosphorylate phosphothreonines in LIMK1. Does not dephosphorylate peptides containing phosphotyrosine.</text>
</comment>
<feature type="binding site" evidence="27">
    <location>
        <position position="35"/>
    </location>
    <ligand>
        <name>Mg(2+)</name>
        <dbReference type="ChEBI" id="CHEBI:18420"/>
    </ligand>
</feature>
<evidence type="ECO:0000256" key="8">
    <source>
        <dbReference type="ARBA" id="ARBA00022475"/>
    </source>
</evidence>
<dbReference type="FunFam" id="3.40.50.1000:FF:000163">
    <property type="entry name" value="Pyridoxal phosphate phosphatase"/>
    <property type="match status" value="1"/>
</dbReference>
<feature type="binding site" evidence="26">
    <location>
        <position position="219"/>
    </location>
    <ligand>
        <name>substrate</name>
    </ligand>
</feature>
<name>A0A850X3Y3_PIACA</name>
<dbReference type="PIRSF" id="PIRSF000915">
    <property type="entry name" value="PGP-type_phosphatase"/>
    <property type="match status" value="1"/>
</dbReference>
<comment type="subunit">
    <text evidence="6">Homodimer.</text>
</comment>
<dbReference type="PANTHER" id="PTHR19288">
    <property type="entry name" value="4-NITROPHENYLPHOSPHATASE-RELATED"/>
    <property type="match status" value="1"/>
</dbReference>
<dbReference type="NCBIfam" id="TIGR01452">
    <property type="entry name" value="PGP_euk"/>
    <property type="match status" value="1"/>
</dbReference>
<evidence type="ECO:0000313" key="29">
    <source>
        <dbReference type="Proteomes" id="UP000653271"/>
    </source>
</evidence>
<dbReference type="InterPro" id="IPR006349">
    <property type="entry name" value="PGP_euk"/>
</dbReference>
<keyword evidence="16" id="KW-0966">Cell projection</keyword>
<evidence type="ECO:0000256" key="14">
    <source>
        <dbReference type="ARBA" id="ARBA00023136"/>
    </source>
</evidence>
<comment type="catalytic activity">
    <reaction evidence="19">
        <text>pyridoxal 5'-phosphate + H2O = pyridoxal + phosphate</text>
        <dbReference type="Rhea" id="RHEA:20533"/>
        <dbReference type="ChEBI" id="CHEBI:15377"/>
        <dbReference type="ChEBI" id="CHEBI:17310"/>
        <dbReference type="ChEBI" id="CHEBI:43474"/>
        <dbReference type="ChEBI" id="CHEBI:597326"/>
        <dbReference type="EC" id="3.1.3.74"/>
    </reaction>
    <physiologicalReaction direction="left-to-right" evidence="19">
        <dbReference type="Rhea" id="RHEA:20534"/>
    </physiologicalReaction>
</comment>
<keyword evidence="10 27" id="KW-0479">Metal-binding</keyword>
<dbReference type="GO" id="GO:0005856">
    <property type="term" value="C:cytoskeleton"/>
    <property type="evidence" value="ECO:0007669"/>
    <property type="project" value="UniProtKB-SubCell"/>
</dbReference>
<evidence type="ECO:0000256" key="5">
    <source>
        <dbReference type="ARBA" id="ARBA00007958"/>
    </source>
</evidence>
<dbReference type="SFLD" id="SFLDG01139">
    <property type="entry name" value="C2.A:_Pyridoxal_Phosphate_Phos"/>
    <property type="match status" value="1"/>
</dbReference>
<protein>
    <recommendedName>
        <fullName evidence="23">Chronophin</fullName>
        <ecNumber evidence="7">3.1.3.16</ecNumber>
        <ecNumber evidence="22">3.1.3.74</ecNumber>
    </recommendedName>
    <alternativeName>
        <fullName evidence="24">Pyridoxal phosphate phosphatase</fullName>
    </alternativeName>
</protein>
<comment type="catalytic activity">
    <reaction evidence="20">
        <text>pyridoxamine + phosphate = pyridoxamine 5'-phosphate + H2O</text>
        <dbReference type="Rhea" id="RHEA:25135"/>
        <dbReference type="ChEBI" id="CHEBI:15377"/>
        <dbReference type="ChEBI" id="CHEBI:43474"/>
        <dbReference type="ChEBI" id="CHEBI:57761"/>
        <dbReference type="ChEBI" id="CHEBI:58451"/>
        <dbReference type="EC" id="3.1.3.74"/>
    </reaction>
    <physiologicalReaction direction="right-to-left" evidence="20">
        <dbReference type="Rhea" id="RHEA:25137"/>
    </physiologicalReaction>
</comment>
<reference evidence="28" key="1">
    <citation type="submission" date="2019-09" db="EMBL/GenBank/DDBJ databases">
        <title>Bird 10,000 Genomes (B10K) Project - Family phase.</title>
        <authorList>
            <person name="Zhang G."/>
        </authorList>
    </citation>
    <scope>NUCLEOTIDE SEQUENCE</scope>
    <source>
        <strain evidence="28">B10K-DU-008-47</strain>
        <tissue evidence="28">Mixed tissue sample</tissue>
    </source>
</reference>
<evidence type="ECO:0000256" key="22">
    <source>
        <dbReference type="ARBA" id="ARBA00066599"/>
    </source>
</evidence>
<evidence type="ECO:0000256" key="24">
    <source>
        <dbReference type="ARBA" id="ARBA00081143"/>
    </source>
</evidence>
<dbReference type="GO" id="GO:0004722">
    <property type="term" value="F:protein serine/threonine phosphatase activity"/>
    <property type="evidence" value="ECO:0007669"/>
    <property type="project" value="UniProtKB-EC"/>
</dbReference>
<evidence type="ECO:0000256" key="13">
    <source>
        <dbReference type="ARBA" id="ARBA00022898"/>
    </source>
</evidence>
<accession>A0A850X3Y3</accession>
<keyword evidence="15" id="KW-0206">Cytoskeleton</keyword>
<keyword evidence="8" id="KW-1003">Cell membrane</keyword>
<proteinExistence type="inferred from homology"/>
<dbReference type="NCBIfam" id="TIGR01460">
    <property type="entry name" value="HAD-SF-IIA"/>
    <property type="match status" value="1"/>
</dbReference>
<dbReference type="GO" id="GO:0046872">
    <property type="term" value="F:metal ion binding"/>
    <property type="evidence" value="ECO:0007669"/>
    <property type="project" value="UniProtKB-KW"/>
</dbReference>
<dbReference type="Pfam" id="PF13242">
    <property type="entry name" value="Hydrolase_like"/>
    <property type="match status" value="1"/>
</dbReference>
<keyword evidence="11" id="KW-0378">Hydrolase</keyword>
<evidence type="ECO:0000256" key="18">
    <source>
        <dbReference type="ARBA" id="ARBA00050282"/>
    </source>
</evidence>
<dbReference type="GO" id="GO:0032587">
    <property type="term" value="C:ruffle membrane"/>
    <property type="evidence" value="ECO:0007669"/>
    <property type="project" value="UniProtKB-SubCell"/>
</dbReference>
<evidence type="ECO:0000256" key="7">
    <source>
        <dbReference type="ARBA" id="ARBA00013081"/>
    </source>
</evidence>
<dbReference type="GO" id="GO:0031258">
    <property type="term" value="C:lamellipodium membrane"/>
    <property type="evidence" value="ECO:0007669"/>
    <property type="project" value="UniProtKB-SubCell"/>
</dbReference>
<evidence type="ECO:0000256" key="12">
    <source>
        <dbReference type="ARBA" id="ARBA00022842"/>
    </source>
</evidence>
<dbReference type="Proteomes" id="UP000653271">
    <property type="component" value="Unassembled WGS sequence"/>
</dbReference>
<evidence type="ECO:0000256" key="9">
    <source>
        <dbReference type="ARBA" id="ARBA00022490"/>
    </source>
</evidence>
<keyword evidence="14" id="KW-0472">Membrane</keyword>
<keyword evidence="9" id="KW-0963">Cytoplasm</keyword>
<evidence type="ECO:0000256" key="4">
    <source>
        <dbReference type="ARBA" id="ARBA00004599"/>
    </source>
</evidence>
<evidence type="ECO:0000256" key="21">
    <source>
        <dbReference type="ARBA" id="ARBA00053119"/>
    </source>
</evidence>
<dbReference type="PANTHER" id="PTHR19288:SF94">
    <property type="entry name" value="CHRONOPHIN"/>
    <property type="match status" value="1"/>
</dbReference>
<keyword evidence="29" id="KW-1185">Reference proteome</keyword>
<comment type="subcellular location">
    <subcellularLocation>
        <location evidence="3">Cell projection</location>
        <location evidence="3">Lamellipodium membrane</location>
        <topology evidence="3">Peripheral membrane protein</topology>
        <orientation evidence="3">Cytoplasmic side</orientation>
    </subcellularLocation>
    <subcellularLocation>
        <location evidence="4">Cell projection</location>
        <location evidence="4">Ruffle membrane</location>
        <topology evidence="4">Peripheral membrane protein</topology>
        <orientation evidence="4">Cytoplasmic side</orientation>
    </subcellularLocation>
    <subcellularLocation>
        <location evidence="1">Cytoplasm</location>
        <location evidence="1">Cytoskeleton</location>
    </subcellularLocation>
    <subcellularLocation>
        <location evidence="2">Cytoplasm</location>
        <location evidence="2">Cytosol</location>
    </subcellularLocation>
</comment>
<evidence type="ECO:0000256" key="26">
    <source>
        <dbReference type="PIRSR" id="PIRSR000915-2"/>
    </source>
</evidence>
<comment type="catalytic activity">
    <reaction evidence="17">
        <text>O-phospho-L-seryl-[protein] + H2O = L-seryl-[protein] + phosphate</text>
        <dbReference type="Rhea" id="RHEA:20629"/>
        <dbReference type="Rhea" id="RHEA-COMP:9863"/>
        <dbReference type="Rhea" id="RHEA-COMP:11604"/>
        <dbReference type="ChEBI" id="CHEBI:15377"/>
        <dbReference type="ChEBI" id="CHEBI:29999"/>
        <dbReference type="ChEBI" id="CHEBI:43474"/>
        <dbReference type="ChEBI" id="CHEBI:83421"/>
        <dbReference type="EC" id="3.1.3.16"/>
    </reaction>
    <physiologicalReaction direction="left-to-right" evidence="17">
        <dbReference type="Rhea" id="RHEA:20630"/>
    </physiologicalReaction>
</comment>
<dbReference type="SUPFAM" id="SSF56784">
    <property type="entry name" value="HAD-like"/>
    <property type="match status" value="1"/>
</dbReference>
<evidence type="ECO:0000256" key="15">
    <source>
        <dbReference type="ARBA" id="ARBA00023212"/>
    </source>
</evidence>
<keyword evidence="13" id="KW-0663">Pyridoxal phosphate</keyword>
<feature type="non-terminal residue" evidence="28">
    <location>
        <position position="1"/>
    </location>
</feature>
<evidence type="ECO:0000256" key="17">
    <source>
        <dbReference type="ARBA" id="ARBA00047986"/>
    </source>
</evidence>
<evidence type="ECO:0000256" key="20">
    <source>
        <dbReference type="ARBA" id="ARBA00050591"/>
    </source>
</evidence>
<dbReference type="GO" id="GO:0033883">
    <property type="term" value="F:pyridoxal phosphatase activity"/>
    <property type="evidence" value="ECO:0007669"/>
    <property type="project" value="UniProtKB-EC"/>
</dbReference>
<comment type="similarity">
    <text evidence="5">Belongs to the HAD-like hydrolase superfamily.</text>
</comment>
<evidence type="ECO:0000256" key="6">
    <source>
        <dbReference type="ARBA" id="ARBA00011738"/>
    </source>
</evidence>
<dbReference type="InterPro" id="IPR023214">
    <property type="entry name" value="HAD_sf"/>
</dbReference>
<evidence type="ECO:0000313" key="28">
    <source>
        <dbReference type="EMBL" id="NWH77446.1"/>
    </source>
</evidence>
<gene>
    <name evidence="28" type="primary">Pdxp</name>
    <name evidence="28" type="ORF">PIACAY_R01508</name>
</gene>
<evidence type="ECO:0000256" key="10">
    <source>
        <dbReference type="ARBA" id="ARBA00022723"/>
    </source>
</evidence>
<evidence type="ECO:0000256" key="27">
    <source>
        <dbReference type="PIRSR" id="PIRSR000915-3"/>
    </source>
</evidence>
<keyword evidence="12 27" id="KW-0460">Magnesium</keyword>
<organism evidence="28 29">
    <name type="scientific">Piaya cayana</name>
    <name type="common">Common squirrel cuckoo</name>
    <dbReference type="NCBI Taxonomy" id="33601"/>
    <lineage>
        <taxon>Eukaryota</taxon>
        <taxon>Metazoa</taxon>
        <taxon>Chordata</taxon>
        <taxon>Craniata</taxon>
        <taxon>Vertebrata</taxon>
        <taxon>Euteleostomi</taxon>
        <taxon>Archelosauria</taxon>
        <taxon>Archosauria</taxon>
        <taxon>Dinosauria</taxon>
        <taxon>Saurischia</taxon>
        <taxon>Theropoda</taxon>
        <taxon>Coelurosauria</taxon>
        <taxon>Aves</taxon>
        <taxon>Neognathae</taxon>
        <taxon>Neoaves</taxon>
        <taxon>Otidimorphae</taxon>
        <taxon>Cuculiformes</taxon>
        <taxon>Coccyzidae</taxon>
        <taxon>Piaya</taxon>
    </lineage>
</organism>
<dbReference type="EC" id="3.1.3.16" evidence="7"/>
<dbReference type="Pfam" id="PF13344">
    <property type="entry name" value="Hydrolase_6"/>
    <property type="match status" value="1"/>
</dbReference>
<comment type="caution">
    <text evidence="28">The sequence shown here is derived from an EMBL/GenBank/DDBJ whole genome shotgun (WGS) entry which is preliminary data.</text>
</comment>
<feature type="active site" description="Proton donor" evidence="25">
    <location>
        <position position="35"/>
    </location>
</feature>
<dbReference type="InterPro" id="IPR036412">
    <property type="entry name" value="HAD-like_sf"/>
</dbReference>
<feature type="binding site" evidence="26">
    <location>
        <begin position="66"/>
        <end position="68"/>
    </location>
    <ligand>
        <name>substrate</name>
    </ligand>
</feature>
<comment type="cofactor">
    <cofactor evidence="27">
        <name>Mg(2+)</name>
        <dbReference type="ChEBI" id="CHEBI:18420"/>
    </cofactor>
    <text evidence="27">Divalent metal ions. Mg(2+) is the most effective.</text>
</comment>
<feature type="binding site" evidence="27">
    <location>
        <position position="244"/>
    </location>
    <ligand>
        <name>Mg(2+)</name>
        <dbReference type="ChEBI" id="CHEBI:18420"/>
    </ligand>
</feature>
<dbReference type="SFLD" id="SFLDS00003">
    <property type="entry name" value="Haloacid_Dehalogenase"/>
    <property type="match status" value="1"/>
</dbReference>
<sequence>RRCGRAAGMASCRRLSGAGLREVLGPAQGLLFDCDGVLWAGERAVPGAPELLERLRRSGKAAFFVSNNSRRSVAELERRFGLLGFGGVRAEHIFSSALCSALFLRQRLLGDGGDGGRVFVLGGEGLRGELRDAGLRLQEDGAAASAEPVRAVLVGYDDQFTFAKLAQACVYLRDPRCLLVATDPDPWHPLSDGRRTPGTGSLTAAVETASGRKAVVVGKPNTYMFDCIMERFSIDPSRTLMVGDRLETDILFGKNCGLSTILTLTGVSRLEEAQAYMASDSAAAKDLVPNYYVDSIADLIPGLDE</sequence>
<dbReference type="EMBL" id="WAAB01015818">
    <property type="protein sequence ID" value="NWH77446.1"/>
    <property type="molecule type" value="Genomic_DNA"/>
</dbReference>